<accession>A0ABM7WSA1</accession>
<evidence type="ECO:0000313" key="2">
    <source>
        <dbReference type="Proteomes" id="UP001162891"/>
    </source>
</evidence>
<evidence type="ECO:0000313" key="1">
    <source>
        <dbReference type="EMBL" id="BDG02362.1"/>
    </source>
</evidence>
<gene>
    <name evidence="1" type="ORF">AMOR_13580</name>
</gene>
<dbReference type="Proteomes" id="UP001162891">
    <property type="component" value="Chromosome"/>
</dbReference>
<dbReference type="EMBL" id="AP025591">
    <property type="protein sequence ID" value="BDG02362.1"/>
    <property type="molecule type" value="Genomic_DNA"/>
</dbReference>
<organism evidence="1 2">
    <name type="scientific">Anaeromyxobacter oryzae</name>
    <dbReference type="NCBI Taxonomy" id="2918170"/>
    <lineage>
        <taxon>Bacteria</taxon>
        <taxon>Pseudomonadati</taxon>
        <taxon>Myxococcota</taxon>
        <taxon>Myxococcia</taxon>
        <taxon>Myxococcales</taxon>
        <taxon>Cystobacterineae</taxon>
        <taxon>Anaeromyxobacteraceae</taxon>
        <taxon>Anaeromyxobacter</taxon>
    </lineage>
</organism>
<keyword evidence="2" id="KW-1185">Reference proteome</keyword>
<evidence type="ECO:0008006" key="3">
    <source>
        <dbReference type="Google" id="ProtNLM"/>
    </source>
</evidence>
<dbReference type="RefSeq" id="WP_248359979.1">
    <property type="nucleotide sequence ID" value="NZ_AP025591.1"/>
</dbReference>
<name>A0ABM7WSA1_9BACT</name>
<protein>
    <recommendedName>
        <fullName evidence="3">STAS/SEC14 domain-containing protein</fullName>
    </recommendedName>
</protein>
<reference evidence="2" key="1">
    <citation type="journal article" date="2022" name="Int. J. Syst. Evol. Microbiol.">
        <title>Anaeromyxobacter oryzae sp. nov., Anaeromyxobacter diazotrophicus sp. nov. and Anaeromyxobacter paludicola sp. nov., isolated from paddy soils.</title>
        <authorList>
            <person name="Itoh H."/>
            <person name="Xu Z."/>
            <person name="Mise K."/>
            <person name="Masuda Y."/>
            <person name="Ushijima N."/>
            <person name="Hayakawa C."/>
            <person name="Shiratori Y."/>
            <person name="Senoo K."/>
        </authorList>
    </citation>
    <scope>NUCLEOTIDE SEQUENCE [LARGE SCALE GENOMIC DNA]</scope>
    <source>
        <strain evidence="2">Red232</strain>
    </source>
</reference>
<proteinExistence type="predicted"/>
<sequence>MDVESQDGVFVVRYAEAAELAPERQTDLVAALREASRGDRVAVVFVVPAAVKLVGHDVPQHWIRVTGDRALGIAAIAVVTPNPAVSVATRALGTASILRDGRTAVKPFADEREALAWARAELARARGQMDLERPPR</sequence>